<gene>
    <name evidence="7" type="ORF">A4R43_11220</name>
</gene>
<keyword evidence="2 5" id="KW-0812">Transmembrane</keyword>
<evidence type="ECO:0000256" key="1">
    <source>
        <dbReference type="ARBA" id="ARBA00004651"/>
    </source>
</evidence>
<feature type="transmembrane region" description="Helical" evidence="5">
    <location>
        <begin position="74"/>
        <end position="95"/>
    </location>
</feature>
<feature type="transmembrane region" description="Helical" evidence="5">
    <location>
        <begin position="282"/>
        <end position="305"/>
    </location>
</feature>
<sequence>MPVPRPATTGLALVVLASLAVHLVTFLIRPVASYRVLALGGDATAVGLVAAAGALLPVFLALPMGRAADRGGMGGLLTAGGLAMTTGALGLAFAGTLPLMAAGNVVIGVGQLALMLAFQGLVAELSPPEHQDRNFGWFTAAASVGQLIGPLTGGWVISSASAGSMVAETREAFLLATGLGVVITLLCLALAWTLKGLAHQKKNGDRRVHKGSTAALLRNRRLLVAIFTSFAVMSSVDVLTAYLPVLGEDRGLSPAVVGVLLAVRAGFSFLSRLLIPLLVGRFGRLAVLVVSGGLAGICVVALVFTGGFWPLAALMAVLGLALGLGQPLTMTWTVREAPDNLRSTALGLRLTGNRVAQAAAPAAAGAVSGLVGVAGPFLLIALLLFASTATVLPGWRAERG</sequence>
<dbReference type="InterPro" id="IPR020846">
    <property type="entry name" value="MFS_dom"/>
</dbReference>
<comment type="subcellular location">
    <subcellularLocation>
        <location evidence="1">Cell membrane</location>
        <topology evidence="1">Multi-pass membrane protein</topology>
    </subcellularLocation>
</comment>
<accession>A0A344L4S3</accession>
<dbReference type="SUPFAM" id="SSF103473">
    <property type="entry name" value="MFS general substrate transporter"/>
    <property type="match status" value="1"/>
</dbReference>
<protein>
    <recommendedName>
        <fullName evidence="6">Major facilitator superfamily (MFS) profile domain-containing protein</fullName>
    </recommendedName>
</protein>
<dbReference type="PANTHER" id="PTHR23526:SF4">
    <property type="entry name" value="INTEGRAL MEMBRANE TRANSPORT PROTEIN"/>
    <property type="match status" value="1"/>
</dbReference>
<evidence type="ECO:0000313" key="8">
    <source>
        <dbReference type="Proteomes" id="UP000250434"/>
    </source>
</evidence>
<feature type="domain" description="Major facilitator superfamily (MFS) profile" evidence="6">
    <location>
        <begin position="10"/>
        <end position="399"/>
    </location>
</feature>
<feature type="transmembrane region" description="Helical" evidence="5">
    <location>
        <begin position="43"/>
        <end position="62"/>
    </location>
</feature>
<evidence type="ECO:0000259" key="6">
    <source>
        <dbReference type="PROSITE" id="PS50850"/>
    </source>
</evidence>
<evidence type="ECO:0000256" key="5">
    <source>
        <dbReference type="SAM" id="Phobius"/>
    </source>
</evidence>
<keyword evidence="3 5" id="KW-1133">Transmembrane helix</keyword>
<dbReference type="Proteomes" id="UP000250434">
    <property type="component" value="Chromosome"/>
</dbReference>
<dbReference type="InterPro" id="IPR052528">
    <property type="entry name" value="Sugar_transport-like"/>
</dbReference>
<dbReference type="RefSeq" id="WP_113692297.1">
    <property type="nucleotide sequence ID" value="NZ_CP015163.1"/>
</dbReference>
<evidence type="ECO:0000256" key="2">
    <source>
        <dbReference type="ARBA" id="ARBA00022692"/>
    </source>
</evidence>
<dbReference type="EMBL" id="CP015163">
    <property type="protein sequence ID" value="AXB43047.1"/>
    <property type="molecule type" value="Genomic_DNA"/>
</dbReference>
<dbReference type="AlphaFoldDB" id="A0A344L4S3"/>
<dbReference type="InterPro" id="IPR036259">
    <property type="entry name" value="MFS_trans_sf"/>
</dbReference>
<keyword evidence="8" id="KW-1185">Reference proteome</keyword>
<feature type="transmembrane region" description="Helical" evidence="5">
    <location>
        <begin position="135"/>
        <end position="157"/>
    </location>
</feature>
<dbReference type="GO" id="GO:0005886">
    <property type="term" value="C:plasma membrane"/>
    <property type="evidence" value="ECO:0007669"/>
    <property type="project" value="UniProtKB-SubCell"/>
</dbReference>
<evidence type="ECO:0000256" key="4">
    <source>
        <dbReference type="ARBA" id="ARBA00023136"/>
    </source>
</evidence>
<feature type="transmembrane region" description="Helical" evidence="5">
    <location>
        <begin position="222"/>
        <end position="243"/>
    </location>
</feature>
<proteinExistence type="predicted"/>
<dbReference type="KEGG" id="aab:A4R43_11220"/>
<evidence type="ECO:0000313" key="7">
    <source>
        <dbReference type="EMBL" id="AXB43047.1"/>
    </source>
</evidence>
<dbReference type="OrthoDB" id="4612864at2"/>
<feature type="transmembrane region" description="Helical" evidence="5">
    <location>
        <begin position="101"/>
        <end position="123"/>
    </location>
</feature>
<name>A0A344L4S3_9PSEU</name>
<dbReference type="GO" id="GO:0022857">
    <property type="term" value="F:transmembrane transporter activity"/>
    <property type="evidence" value="ECO:0007669"/>
    <property type="project" value="InterPro"/>
</dbReference>
<dbReference type="Pfam" id="PF07690">
    <property type="entry name" value="MFS_1"/>
    <property type="match status" value="1"/>
</dbReference>
<keyword evidence="4 5" id="KW-0472">Membrane</keyword>
<feature type="transmembrane region" description="Helical" evidence="5">
    <location>
        <begin position="172"/>
        <end position="194"/>
    </location>
</feature>
<dbReference type="PANTHER" id="PTHR23526">
    <property type="entry name" value="INTEGRAL MEMBRANE TRANSPORT PROTEIN-RELATED"/>
    <property type="match status" value="1"/>
</dbReference>
<feature type="transmembrane region" description="Helical" evidence="5">
    <location>
        <begin position="255"/>
        <end position="275"/>
    </location>
</feature>
<organism evidence="7 8">
    <name type="scientific">Amycolatopsis albispora</name>
    <dbReference type="NCBI Taxonomy" id="1804986"/>
    <lineage>
        <taxon>Bacteria</taxon>
        <taxon>Bacillati</taxon>
        <taxon>Actinomycetota</taxon>
        <taxon>Actinomycetes</taxon>
        <taxon>Pseudonocardiales</taxon>
        <taxon>Pseudonocardiaceae</taxon>
        <taxon>Amycolatopsis</taxon>
    </lineage>
</organism>
<dbReference type="Gene3D" id="1.20.1250.20">
    <property type="entry name" value="MFS general substrate transporter like domains"/>
    <property type="match status" value="1"/>
</dbReference>
<evidence type="ECO:0000256" key="3">
    <source>
        <dbReference type="ARBA" id="ARBA00022989"/>
    </source>
</evidence>
<dbReference type="InterPro" id="IPR011701">
    <property type="entry name" value="MFS"/>
</dbReference>
<feature type="transmembrane region" description="Helical" evidence="5">
    <location>
        <begin position="311"/>
        <end position="334"/>
    </location>
</feature>
<dbReference type="PROSITE" id="PS50850">
    <property type="entry name" value="MFS"/>
    <property type="match status" value="1"/>
</dbReference>
<reference evidence="7 8" key="1">
    <citation type="submission" date="2016-04" db="EMBL/GenBank/DDBJ databases">
        <title>Complete genome sequence and analysis of deep-sea sediment isolate, Amycolatopsis sp. WP1.</title>
        <authorList>
            <person name="Wang H."/>
            <person name="Chen S."/>
            <person name="Wu Q."/>
        </authorList>
    </citation>
    <scope>NUCLEOTIDE SEQUENCE [LARGE SCALE GENOMIC DNA]</scope>
    <source>
        <strain evidence="7 8">WP1</strain>
    </source>
</reference>